<proteinExistence type="predicted"/>
<evidence type="ECO:0000313" key="2">
    <source>
        <dbReference type="Proteomes" id="UP000306635"/>
    </source>
</evidence>
<dbReference type="InterPro" id="IPR011009">
    <property type="entry name" value="Kinase-like_dom_sf"/>
</dbReference>
<keyword evidence="2" id="KW-1185">Reference proteome</keyword>
<organism evidence="1 2">
    <name type="scientific">Pseudomonas nicosulfuronedens</name>
    <dbReference type="NCBI Taxonomy" id="2571105"/>
    <lineage>
        <taxon>Bacteria</taxon>
        <taxon>Pseudomonadati</taxon>
        <taxon>Pseudomonadota</taxon>
        <taxon>Gammaproteobacteria</taxon>
        <taxon>Pseudomonadales</taxon>
        <taxon>Pseudomonadaceae</taxon>
        <taxon>Pseudomonas</taxon>
    </lineage>
</organism>
<dbReference type="Proteomes" id="UP000306635">
    <property type="component" value="Unassembled WGS sequence"/>
</dbReference>
<sequence length="353" mass="40378">MQLPLKVEEITAEWVQQALRVRFPNIIVEGCRVADVMLGTSTKIRIELNYDRGGQALELPRTMIVKGGFEAHSPGMGFMYAKEARTYGEVLPLWDIRTPRCYFAGSDEHGYQSIILMEDLVARGASFCHAQMPQGFAQVKRRLQAMARYHAQMWRHQAFEEGGVLAWIEPRMTGDTLMYADRYLQPETWQHYIGSPRGAAISRRLHDLDWMRAAFGKLAELHGNHPLTLSHGDTHLGNLYEEADGTPGFFDMQVNRAPWFADVTYHLICALDLMDRREWERPLLQYYLDCLAAEGVAAPDFDEAWDCYRKEIAWGLFVFIINETRFQTEAVNTAYCARFADAALCHDTLSLLA</sequence>
<evidence type="ECO:0008006" key="3">
    <source>
        <dbReference type="Google" id="ProtNLM"/>
    </source>
</evidence>
<protein>
    <recommendedName>
        <fullName evidence="3">DUF1679 domain-containing protein</fullName>
    </recommendedName>
</protein>
<evidence type="ECO:0000313" key="1">
    <source>
        <dbReference type="EMBL" id="TLX70616.1"/>
    </source>
</evidence>
<dbReference type="GeneID" id="300408944"/>
<comment type="caution">
    <text evidence="1">The sequence shown here is derived from an EMBL/GenBank/DDBJ whole genome shotgun (WGS) entry which is preliminary data.</text>
</comment>
<accession>A0A5R9QM26</accession>
<dbReference type="AlphaFoldDB" id="A0A5R9QM26"/>
<dbReference type="OrthoDB" id="3806873at2"/>
<reference evidence="1 2" key="1">
    <citation type="submission" date="2019-04" db="EMBL/GenBank/DDBJ databases">
        <authorList>
            <person name="Li M."/>
        </authorList>
    </citation>
    <scope>NUCLEOTIDE SEQUENCE [LARGE SCALE GENOMIC DNA]</scope>
    <source>
        <strain evidence="1 2">LAM1902</strain>
    </source>
</reference>
<name>A0A5R9QM26_9PSED</name>
<gene>
    <name evidence="1" type="ORF">FAS41_27280</name>
</gene>
<dbReference type="RefSeq" id="WP_138526460.1">
    <property type="nucleotide sequence ID" value="NZ_SWDV01000048.1"/>
</dbReference>
<dbReference type="SUPFAM" id="SSF56112">
    <property type="entry name" value="Protein kinase-like (PK-like)"/>
    <property type="match status" value="1"/>
</dbReference>
<dbReference type="EMBL" id="SWDV01000048">
    <property type="protein sequence ID" value="TLX70616.1"/>
    <property type="molecule type" value="Genomic_DNA"/>
</dbReference>